<evidence type="ECO:0000313" key="1">
    <source>
        <dbReference type="EMBL" id="GFT86857.1"/>
    </source>
</evidence>
<keyword evidence="2" id="KW-1185">Reference proteome</keyword>
<reference evidence="1" key="1">
    <citation type="submission" date="2020-08" db="EMBL/GenBank/DDBJ databases">
        <title>Multicomponent nature underlies the extraordinary mechanical properties of spider dragline silk.</title>
        <authorList>
            <person name="Kono N."/>
            <person name="Nakamura H."/>
            <person name="Mori M."/>
            <person name="Yoshida Y."/>
            <person name="Ohtoshi R."/>
            <person name="Malay A.D."/>
            <person name="Moran D.A.P."/>
            <person name="Tomita M."/>
            <person name="Numata K."/>
            <person name="Arakawa K."/>
        </authorList>
    </citation>
    <scope>NUCLEOTIDE SEQUENCE</scope>
</reference>
<dbReference type="OrthoDB" id="6464136at2759"/>
<gene>
    <name evidence="1" type="ORF">NPIL_437481</name>
</gene>
<dbReference type="EMBL" id="BMAW01024192">
    <property type="protein sequence ID" value="GFT86857.1"/>
    <property type="molecule type" value="Genomic_DNA"/>
</dbReference>
<dbReference type="AlphaFoldDB" id="A0A8X6PSF7"/>
<dbReference type="Proteomes" id="UP000887013">
    <property type="component" value="Unassembled WGS sequence"/>
</dbReference>
<protein>
    <submittedName>
        <fullName evidence="1">Uncharacterized protein</fullName>
    </submittedName>
</protein>
<evidence type="ECO:0000313" key="2">
    <source>
        <dbReference type="Proteomes" id="UP000887013"/>
    </source>
</evidence>
<comment type="caution">
    <text evidence="1">The sequence shown here is derived from an EMBL/GenBank/DDBJ whole genome shotgun (WGS) entry which is preliminary data.</text>
</comment>
<name>A0A8X6PSF7_NEPPI</name>
<accession>A0A8X6PSF7</accession>
<organism evidence="1 2">
    <name type="scientific">Nephila pilipes</name>
    <name type="common">Giant wood spider</name>
    <name type="synonym">Nephila maculata</name>
    <dbReference type="NCBI Taxonomy" id="299642"/>
    <lineage>
        <taxon>Eukaryota</taxon>
        <taxon>Metazoa</taxon>
        <taxon>Ecdysozoa</taxon>
        <taxon>Arthropoda</taxon>
        <taxon>Chelicerata</taxon>
        <taxon>Arachnida</taxon>
        <taxon>Araneae</taxon>
        <taxon>Araneomorphae</taxon>
        <taxon>Entelegynae</taxon>
        <taxon>Araneoidea</taxon>
        <taxon>Nephilidae</taxon>
        <taxon>Nephila</taxon>
    </lineage>
</organism>
<proteinExistence type="predicted"/>
<sequence length="169" mass="18755">MVVLVILEVGYYLLLNAFAVLLQGDLPSLIQIIGFVTVNELVRLYFIHNFAKTTFVPMTNDDEKLIPNVQPVTVVKFCQALDVDVQLPPTDKQNGYIKNNSFPIVQSIHVYKMCVALGLDAQLSDTKKQQPFVSKLQKQRAAKIPPIVLSPFVFKICEALGLPATLASP</sequence>